<organism evidence="1 2">
    <name type="scientific">Pseudonocardia benzenivorans</name>
    <dbReference type="NCBI Taxonomy" id="228005"/>
    <lineage>
        <taxon>Bacteria</taxon>
        <taxon>Bacillati</taxon>
        <taxon>Actinomycetota</taxon>
        <taxon>Actinomycetes</taxon>
        <taxon>Pseudonocardiales</taxon>
        <taxon>Pseudonocardiaceae</taxon>
        <taxon>Pseudonocardia</taxon>
    </lineage>
</organism>
<keyword evidence="2" id="KW-1185">Reference proteome</keyword>
<dbReference type="SUPFAM" id="SSF102462">
    <property type="entry name" value="Peptidyl-tRNA hydrolase II"/>
    <property type="match status" value="1"/>
</dbReference>
<name>A0ABW3VQB0_9PSEU</name>
<evidence type="ECO:0000313" key="2">
    <source>
        <dbReference type="Proteomes" id="UP001597182"/>
    </source>
</evidence>
<protein>
    <submittedName>
        <fullName evidence="1">DUF2000 family protein</fullName>
    </submittedName>
</protein>
<dbReference type="InterPro" id="IPR018988">
    <property type="entry name" value="DUF2000"/>
</dbReference>
<accession>A0ABW3VQB0</accession>
<sequence length="146" mass="15155">MTNESPPAAPARFPTKVVVLLRDDLAGWQALNVTAFLAGAVTAAVPELVGEPYADADGTGYLPMLGQPVLVMAGSKEVLTAARERAVGRGMPVAVFTSDLFATGNDVDNRAAVRAVRAADLDLVGLAVHGPRNAVDKVLKGARMHP</sequence>
<dbReference type="Gene3D" id="3.40.1490.10">
    <property type="entry name" value="Bit1"/>
    <property type="match status" value="1"/>
</dbReference>
<evidence type="ECO:0000313" key="1">
    <source>
        <dbReference type="EMBL" id="MFD1236950.1"/>
    </source>
</evidence>
<dbReference type="RefSeq" id="WP_013676608.1">
    <property type="nucleotide sequence ID" value="NZ_BAABKS010000027.1"/>
</dbReference>
<proteinExistence type="predicted"/>
<dbReference type="EMBL" id="JBHTMB010000249">
    <property type="protein sequence ID" value="MFD1236950.1"/>
    <property type="molecule type" value="Genomic_DNA"/>
</dbReference>
<reference evidence="2" key="1">
    <citation type="journal article" date="2019" name="Int. J. Syst. Evol. Microbiol.">
        <title>The Global Catalogue of Microorganisms (GCM) 10K type strain sequencing project: providing services to taxonomists for standard genome sequencing and annotation.</title>
        <authorList>
            <consortium name="The Broad Institute Genomics Platform"/>
            <consortium name="The Broad Institute Genome Sequencing Center for Infectious Disease"/>
            <person name="Wu L."/>
            <person name="Ma J."/>
        </authorList>
    </citation>
    <scope>NUCLEOTIDE SEQUENCE [LARGE SCALE GENOMIC DNA]</scope>
    <source>
        <strain evidence="2">CCUG 49018</strain>
    </source>
</reference>
<dbReference type="Pfam" id="PF09391">
    <property type="entry name" value="DUF2000"/>
    <property type="match status" value="1"/>
</dbReference>
<dbReference type="InterPro" id="IPR023476">
    <property type="entry name" value="Pep_tRNA_hydro_II_dom_sf"/>
</dbReference>
<comment type="caution">
    <text evidence="1">The sequence shown here is derived from an EMBL/GenBank/DDBJ whole genome shotgun (WGS) entry which is preliminary data.</text>
</comment>
<dbReference type="Proteomes" id="UP001597182">
    <property type="component" value="Unassembled WGS sequence"/>
</dbReference>
<gene>
    <name evidence="1" type="ORF">ACFQ34_26985</name>
</gene>